<protein>
    <submittedName>
        <fullName evidence="1">Ovule protein</fullName>
    </submittedName>
</protein>
<organism evidence="1">
    <name type="scientific">Brugia timori</name>
    <dbReference type="NCBI Taxonomy" id="42155"/>
    <lineage>
        <taxon>Eukaryota</taxon>
        <taxon>Metazoa</taxon>
        <taxon>Ecdysozoa</taxon>
        <taxon>Nematoda</taxon>
        <taxon>Chromadorea</taxon>
        <taxon>Rhabditida</taxon>
        <taxon>Spirurina</taxon>
        <taxon>Spiruromorpha</taxon>
        <taxon>Filarioidea</taxon>
        <taxon>Onchocercidae</taxon>
        <taxon>Brugia</taxon>
    </lineage>
</organism>
<accession>A0A0R3QY45</accession>
<name>A0A0R3QY45_9BILA</name>
<sequence>LLVLDDRIIILLMTFEQSLPQVAGQCCLGQNVQSSLSSFFPFFSDYSWLLPQPSFSGVIHPDQKESEGC</sequence>
<dbReference type="WBParaSite" id="BTMF_0001266701-mRNA-1">
    <property type="protein sequence ID" value="BTMF_0001266701-mRNA-1"/>
    <property type="gene ID" value="BTMF_0001266701"/>
</dbReference>
<reference evidence="1" key="1">
    <citation type="submission" date="2017-02" db="UniProtKB">
        <authorList>
            <consortium name="WormBaseParasite"/>
        </authorList>
    </citation>
    <scope>IDENTIFICATION</scope>
</reference>
<evidence type="ECO:0000313" key="1">
    <source>
        <dbReference type="WBParaSite" id="BTMF_0001266701-mRNA-1"/>
    </source>
</evidence>
<dbReference type="AlphaFoldDB" id="A0A0R3QY45"/>
<proteinExistence type="predicted"/>